<dbReference type="STRING" id="1120976.SAMN03080606_03379"/>
<organism evidence="2 3">
    <name type="scientific">Alkaliphilus peptidifermentans DSM 18978</name>
    <dbReference type="NCBI Taxonomy" id="1120976"/>
    <lineage>
        <taxon>Bacteria</taxon>
        <taxon>Bacillati</taxon>
        <taxon>Bacillota</taxon>
        <taxon>Clostridia</taxon>
        <taxon>Peptostreptococcales</taxon>
        <taxon>Natronincolaceae</taxon>
        <taxon>Alkaliphilus</taxon>
    </lineage>
</organism>
<name>A0A1G5KDY6_9FIRM</name>
<dbReference type="Pfam" id="PF03956">
    <property type="entry name" value="Lys_export"/>
    <property type="match status" value="1"/>
</dbReference>
<sequence>MNILLYLLILLLGAFIGSKNLLKAKIMNNVGTIQTFALLFLLFVMGVKIGLDKDIIYSLGTIGLQSIFLAVFSIIFSIIGVRIISSKVLREKVKTENDI</sequence>
<dbReference type="OrthoDB" id="1958093at2"/>
<reference evidence="2 3" key="1">
    <citation type="submission" date="2016-10" db="EMBL/GenBank/DDBJ databases">
        <authorList>
            <person name="de Groot N.N."/>
        </authorList>
    </citation>
    <scope>NUCLEOTIDE SEQUENCE [LARGE SCALE GENOMIC DNA]</scope>
    <source>
        <strain evidence="2 3">DSM 18978</strain>
    </source>
</reference>
<gene>
    <name evidence="2" type="ORF">SAMN03080606_03379</name>
</gene>
<dbReference type="Proteomes" id="UP000198636">
    <property type="component" value="Unassembled WGS sequence"/>
</dbReference>
<evidence type="ECO:0000256" key="1">
    <source>
        <dbReference type="SAM" id="Phobius"/>
    </source>
</evidence>
<dbReference type="AlphaFoldDB" id="A0A1G5KDY6"/>
<keyword evidence="1" id="KW-0812">Transmembrane</keyword>
<protein>
    <recommendedName>
        <fullName evidence="4">Lysine exporter LysO</fullName>
    </recommendedName>
</protein>
<keyword evidence="3" id="KW-1185">Reference proteome</keyword>
<keyword evidence="1" id="KW-0472">Membrane</keyword>
<dbReference type="RefSeq" id="WP_091545822.1">
    <property type="nucleotide sequence ID" value="NZ_FMUS01000026.1"/>
</dbReference>
<evidence type="ECO:0000313" key="3">
    <source>
        <dbReference type="Proteomes" id="UP000198636"/>
    </source>
</evidence>
<accession>A0A1G5KDY6</accession>
<keyword evidence="1" id="KW-1133">Transmembrane helix</keyword>
<dbReference type="InterPro" id="IPR005642">
    <property type="entry name" value="LysO"/>
</dbReference>
<proteinExistence type="predicted"/>
<dbReference type="EMBL" id="FMUS01000026">
    <property type="protein sequence ID" value="SCY98240.1"/>
    <property type="molecule type" value="Genomic_DNA"/>
</dbReference>
<feature type="transmembrane region" description="Helical" evidence="1">
    <location>
        <begin position="63"/>
        <end position="84"/>
    </location>
</feature>
<evidence type="ECO:0008006" key="4">
    <source>
        <dbReference type="Google" id="ProtNLM"/>
    </source>
</evidence>
<feature type="transmembrane region" description="Helical" evidence="1">
    <location>
        <begin position="33"/>
        <end position="51"/>
    </location>
</feature>
<dbReference type="GO" id="GO:0015661">
    <property type="term" value="F:L-lysine efflux transmembrane transporter activity"/>
    <property type="evidence" value="ECO:0007669"/>
    <property type="project" value="InterPro"/>
</dbReference>
<evidence type="ECO:0000313" key="2">
    <source>
        <dbReference type="EMBL" id="SCY98240.1"/>
    </source>
</evidence>